<reference evidence="1 2" key="1">
    <citation type="submission" date="2022-01" db="EMBL/GenBank/DDBJ databases">
        <authorList>
            <person name="Xiong W."/>
            <person name="Schranz E."/>
        </authorList>
    </citation>
    <scope>NUCLEOTIDE SEQUENCE [LARGE SCALE GENOMIC DNA]</scope>
</reference>
<comment type="caution">
    <text evidence="1">The sequence shown here is derived from an EMBL/GenBank/DDBJ whole genome shotgun (WGS) entry which is preliminary data.</text>
</comment>
<proteinExistence type="predicted"/>
<dbReference type="EMBL" id="CAKMRJ010004883">
    <property type="protein sequence ID" value="CAH1439462.1"/>
    <property type="molecule type" value="Genomic_DNA"/>
</dbReference>
<evidence type="ECO:0000313" key="1">
    <source>
        <dbReference type="EMBL" id="CAH1439462.1"/>
    </source>
</evidence>
<evidence type="ECO:0000313" key="2">
    <source>
        <dbReference type="Proteomes" id="UP001157418"/>
    </source>
</evidence>
<protein>
    <submittedName>
        <fullName evidence="1">Uncharacterized protein</fullName>
    </submittedName>
</protein>
<name>A0AAU9NNK2_9ASTR</name>
<accession>A0AAU9NNK2</accession>
<dbReference type="Proteomes" id="UP001157418">
    <property type="component" value="Unassembled WGS sequence"/>
</dbReference>
<sequence length="111" mass="12897">MWRGLLIFLQLLTQGTLIAVELAVWFFLQNQLETMKESLAMVQNTYTSINEARQNMIKEAPVEMSYRHVVITESFINNLDQDTVLMLDMFQAMQENMSAATDICKKIIHDH</sequence>
<keyword evidence="2" id="KW-1185">Reference proteome</keyword>
<gene>
    <name evidence="1" type="ORF">LVIROSA_LOCUS25655</name>
</gene>
<dbReference type="AlphaFoldDB" id="A0AAU9NNK2"/>
<organism evidence="1 2">
    <name type="scientific">Lactuca virosa</name>
    <dbReference type="NCBI Taxonomy" id="75947"/>
    <lineage>
        <taxon>Eukaryota</taxon>
        <taxon>Viridiplantae</taxon>
        <taxon>Streptophyta</taxon>
        <taxon>Embryophyta</taxon>
        <taxon>Tracheophyta</taxon>
        <taxon>Spermatophyta</taxon>
        <taxon>Magnoliopsida</taxon>
        <taxon>eudicotyledons</taxon>
        <taxon>Gunneridae</taxon>
        <taxon>Pentapetalae</taxon>
        <taxon>asterids</taxon>
        <taxon>campanulids</taxon>
        <taxon>Asterales</taxon>
        <taxon>Asteraceae</taxon>
        <taxon>Cichorioideae</taxon>
        <taxon>Cichorieae</taxon>
        <taxon>Lactucinae</taxon>
        <taxon>Lactuca</taxon>
    </lineage>
</organism>